<feature type="domain" description="WCX" evidence="2">
    <location>
        <begin position="222"/>
        <end position="295"/>
    </location>
</feature>
<evidence type="ECO:0000313" key="3">
    <source>
        <dbReference type="EMBL" id="RKF04487.1"/>
    </source>
</evidence>
<reference evidence="3 4" key="1">
    <citation type="submission" date="2018-09" db="EMBL/GenBank/DDBJ databases">
        <title>Genomic Encyclopedia of Archaeal and Bacterial Type Strains, Phase II (KMG-II): from individual species to whole genera.</title>
        <authorList>
            <person name="Goeker M."/>
        </authorList>
    </citation>
    <scope>NUCLEOTIDE SEQUENCE [LARGE SCALE GENOMIC DNA]</scope>
    <source>
        <strain evidence="3 4">DSM 16505</strain>
    </source>
</reference>
<dbReference type="PROSITE" id="PS52050">
    <property type="entry name" value="WYL"/>
    <property type="match status" value="1"/>
</dbReference>
<keyword evidence="4" id="KW-1185">Reference proteome</keyword>
<protein>
    <submittedName>
        <fullName evidence="3">Putative DNA-binding transcriptional regulator YafY</fullName>
    </submittedName>
</protein>
<evidence type="ECO:0000259" key="1">
    <source>
        <dbReference type="Pfam" id="PF13280"/>
    </source>
</evidence>
<dbReference type="Pfam" id="PF13280">
    <property type="entry name" value="WYL"/>
    <property type="match status" value="1"/>
</dbReference>
<dbReference type="EMBL" id="RAQM01000007">
    <property type="protein sequence ID" value="RKF04487.1"/>
    <property type="molecule type" value="Genomic_DNA"/>
</dbReference>
<dbReference type="Pfam" id="PF25583">
    <property type="entry name" value="WCX"/>
    <property type="match status" value="1"/>
</dbReference>
<dbReference type="PANTHER" id="PTHR34580">
    <property type="match status" value="1"/>
</dbReference>
<dbReference type="InterPro" id="IPR026881">
    <property type="entry name" value="WYL_dom"/>
</dbReference>
<evidence type="ECO:0000313" key="4">
    <source>
        <dbReference type="Proteomes" id="UP000285780"/>
    </source>
</evidence>
<dbReference type="InterPro" id="IPR057727">
    <property type="entry name" value="WCX_dom"/>
</dbReference>
<dbReference type="GO" id="GO:0003677">
    <property type="term" value="F:DNA binding"/>
    <property type="evidence" value="ECO:0007669"/>
    <property type="project" value="UniProtKB-KW"/>
</dbReference>
<dbReference type="InterPro" id="IPR051534">
    <property type="entry name" value="CBASS_pafABC_assoc_protein"/>
</dbReference>
<comment type="caution">
    <text evidence="3">The sequence shown here is derived from an EMBL/GenBank/DDBJ whole genome shotgun (WGS) entry which is preliminary data.</text>
</comment>
<evidence type="ECO:0000259" key="2">
    <source>
        <dbReference type="Pfam" id="PF25583"/>
    </source>
</evidence>
<keyword evidence="3" id="KW-0238">DNA-binding</keyword>
<dbReference type="Proteomes" id="UP000285780">
    <property type="component" value="Unassembled WGS sequence"/>
</dbReference>
<dbReference type="PANTHER" id="PTHR34580:SF9">
    <property type="entry name" value="SLL5097 PROTEIN"/>
    <property type="match status" value="1"/>
</dbReference>
<organism evidence="3 4">
    <name type="scientific">Tenacibaculum lutimaris</name>
    <dbReference type="NCBI Taxonomy" id="285258"/>
    <lineage>
        <taxon>Bacteria</taxon>
        <taxon>Pseudomonadati</taxon>
        <taxon>Bacteroidota</taxon>
        <taxon>Flavobacteriia</taxon>
        <taxon>Flavobacteriales</taxon>
        <taxon>Flavobacteriaceae</taxon>
        <taxon>Tenacibaculum</taxon>
    </lineage>
</organism>
<gene>
    <name evidence="3" type="ORF">C8N26_1158</name>
</gene>
<dbReference type="RefSeq" id="WP_170141627.1">
    <property type="nucleotide sequence ID" value="NZ_RAQM01000007.1"/>
</dbReference>
<name>A0A420E3L9_9FLAO</name>
<proteinExistence type="predicted"/>
<feature type="domain" description="WYL" evidence="1">
    <location>
        <begin position="121"/>
        <end position="187"/>
    </location>
</feature>
<dbReference type="AlphaFoldDB" id="A0A420E3L9"/>
<accession>A0A420E3L9</accession>
<sequence>MNNNKNTISKKIQRQITILNFLKLGTQKSSDLLNHLKLKGHSNSTSTLSNDIKSLKDSGFKIDDTTKGYYTLLLNGCNELYSHFIKYQSMAIAYQKALNIPKKYMQYILFEPNALEFNFDVFNDMFKAIQLKREVSFEHVHFQKNNTIKKYTFKPYILKEYQNRWYVIGETKKGYRTFSLDRVSNLKITNNNITIKLDSIEEKLNYVVGVSFNESTIKPQIIKLKIDNNQKEYIKTTPIFTNQEIIEEKETYFILKMFVGNTIELRQQILKYGSRIEVLEPENLRNQILEEINNLLLLYKQ</sequence>